<protein>
    <recommendedName>
        <fullName evidence="3">BAR domain-containing protein</fullName>
    </recommendedName>
</protein>
<evidence type="ECO:0000313" key="1">
    <source>
        <dbReference type="EMBL" id="HCC42380.1"/>
    </source>
</evidence>
<proteinExistence type="predicted"/>
<sequence>MSANPFMNDTESAGSRYELGEQARELTESLAKIKDSAETLHVTDKRYCGHIIDGLKGVLGVDKEAEGRYRVFEEIHEKTKDLKTGVTRELDKIAASTGNILKIDETDINKVLTGITDGNSQERFAQLKDIQDQLGSYYHVFMKDRYENLNSRGRIKNRAEEAAQETPFLKRRAEEEERVLNIRDERISVVARKYSNRLGTFVEIVRDLNSKAKTFEVENLEQMEESFKNFNRAVVSVKNHIGPEEKL</sequence>
<organism evidence="1 2">
    <name type="scientific">candidate division WWE3 bacterium</name>
    <dbReference type="NCBI Taxonomy" id="2053526"/>
    <lineage>
        <taxon>Bacteria</taxon>
        <taxon>Katanobacteria</taxon>
    </lineage>
</organism>
<comment type="caution">
    <text evidence="1">The sequence shown here is derived from an EMBL/GenBank/DDBJ whole genome shotgun (WGS) entry which is preliminary data.</text>
</comment>
<accession>A0A3D0ZQ23</accession>
<gene>
    <name evidence="1" type="ORF">DEP93_02820</name>
</gene>
<name>A0A3D0ZQ23_UNCKA</name>
<dbReference type="AlphaFoldDB" id="A0A3D0ZQ23"/>
<evidence type="ECO:0008006" key="3">
    <source>
        <dbReference type="Google" id="ProtNLM"/>
    </source>
</evidence>
<evidence type="ECO:0000313" key="2">
    <source>
        <dbReference type="Proteomes" id="UP000263336"/>
    </source>
</evidence>
<dbReference type="Proteomes" id="UP000263336">
    <property type="component" value="Unassembled WGS sequence"/>
</dbReference>
<dbReference type="EMBL" id="DOZN01000019">
    <property type="protein sequence ID" value="HCC42380.1"/>
    <property type="molecule type" value="Genomic_DNA"/>
</dbReference>
<reference evidence="1 2" key="1">
    <citation type="journal article" date="2018" name="Nat. Biotechnol.">
        <title>A standardized bacterial taxonomy based on genome phylogeny substantially revises the tree of life.</title>
        <authorList>
            <person name="Parks D.H."/>
            <person name="Chuvochina M."/>
            <person name="Waite D.W."/>
            <person name="Rinke C."/>
            <person name="Skarshewski A."/>
            <person name="Chaumeil P.A."/>
            <person name="Hugenholtz P."/>
        </authorList>
    </citation>
    <scope>NUCLEOTIDE SEQUENCE [LARGE SCALE GENOMIC DNA]</scope>
    <source>
        <strain evidence="1">UBA11701</strain>
    </source>
</reference>